<proteinExistence type="predicted"/>
<evidence type="ECO:0000313" key="2">
    <source>
        <dbReference type="Proteomes" id="UP001497516"/>
    </source>
</evidence>
<dbReference type="EMBL" id="OZ034814">
    <property type="protein sequence ID" value="CAL1360706.1"/>
    <property type="molecule type" value="Genomic_DNA"/>
</dbReference>
<keyword evidence="2" id="KW-1185">Reference proteome</keyword>
<organism evidence="1 2">
    <name type="scientific">Linum trigynum</name>
    <dbReference type="NCBI Taxonomy" id="586398"/>
    <lineage>
        <taxon>Eukaryota</taxon>
        <taxon>Viridiplantae</taxon>
        <taxon>Streptophyta</taxon>
        <taxon>Embryophyta</taxon>
        <taxon>Tracheophyta</taxon>
        <taxon>Spermatophyta</taxon>
        <taxon>Magnoliopsida</taxon>
        <taxon>eudicotyledons</taxon>
        <taxon>Gunneridae</taxon>
        <taxon>Pentapetalae</taxon>
        <taxon>rosids</taxon>
        <taxon>fabids</taxon>
        <taxon>Malpighiales</taxon>
        <taxon>Linaceae</taxon>
        <taxon>Linum</taxon>
    </lineage>
</organism>
<name>A0AAV2CYU0_9ROSI</name>
<dbReference type="AlphaFoldDB" id="A0AAV2CYU0"/>
<sequence length="70" mass="8290">MMLAVKLASSAKYHYPKRRQTFVSLSKLARTKLLRTRQWDVVNLNIILSRISWRVRCIFSIKRPSISQEV</sequence>
<gene>
    <name evidence="1" type="ORF">LTRI10_LOCUS8122</name>
</gene>
<protein>
    <submittedName>
        <fullName evidence="1">Uncharacterized protein</fullName>
    </submittedName>
</protein>
<accession>A0AAV2CYU0</accession>
<reference evidence="1 2" key="1">
    <citation type="submission" date="2024-04" db="EMBL/GenBank/DDBJ databases">
        <authorList>
            <person name="Fracassetti M."/>
        </authorList>
    </citation>
    <scope>NUCLEOTIDE SEQUENCE [LARGE SCALE GENOMIC DNA]</scope>
</reference>
<dbReference type="Proteomes" id="UP001497516">
    <property type="component" value="Chromosome 10"/>
</dbReference>
<evidence type="ECO:0000313" key="1">
    <source>
        <dbReference type="EMBL" id="CAL1360706.1"/>
    </source>
</evidence>